<feature type="transmembrane region" description="Helical" evidence="1">
    <location>
        <begin position="68"/>
        <end position="96"/>
    </location>
</feature>
<dbReference type="EMBL" id="MPUH01000011">
    <property type="protein sequence ID" value="OMJ95509.1"/>
    <property type="molecule type" value="Genomic_DNA"/>
</dbReference>
<name>A0A1R2D2L4_9CILI</name>
<reference evidence="2 3" key="1">
    <citation type="submission" date="2016-11" db="EMBL/GenBank/DDBJ databases">
        <title>The macronuclear genome of Stentor coeruleus: a giant cell with tiny introns.</title>
        <authorList>
            <person name="Slabodnick M."/>
            <person name="Ruby J.G."/>
            <person name="Reiff S.B."/>
            <person name="Swart E.C."/>
            <person name="Gosai S."/>
            <person name="Prabakaran S."/>
            <person name="Witkowska E."/>
            <person name="Larue G.E."/>
            <person name="Fisher S."/>
            <person name="Freeman R.M."/>
            <person name="Gunawardena J."/>
            <person name="Chu W."/>
            <person name="Stover N.A."/>
            <person name="Gregory B.D."/>
            <person name="Nowacki M."/>
            <person name="Derisi J."/>
            <person name="Roy S.W."/>
            <person name="Marshall W.F."/>
            <person name="Sood P."/>
        </authorList>
    </citation>
    <scope>NUCLEOTIDE SEQUENCE [LARGE SCALE GENOMIC DNA]</scope>
    <source>
        <strain evidence="2">WM001</strain>
    </source>
</reference>
<organism evidence="2 3">
    <name type="scientific">Stentor coeruleus</name>
    <dbReference type="NCBI Taxonomy" id="5963"/>
    <lineage>
        <taxon>Eukaryota</taxon>
        <taxon>Sar</taxon>
        <taxon>Alveolata</taxon>
        <taxon>Ciliophora</taxon>
        <taxon>Postciliodesmatophora</taxon>
        <taxon>Heterotrichea</taxon>
        <taxon>Heterotrichida</taxon>
        <taxon>Stentoridae</taxon>
        <taxon>Stentor</taxon>
    </lineage>
</organism>
<evidence type="ECO:0000313" key="2">
    <source>
        <dbReference type="EMBL" id="OMJ95509.1"/>
    </source>
</evidence>
<sequence>MPNLIWALCIALTLREVIIKKSVHYKRYFKFWFILAYPILMILFAIPFTTNSYIYNGEMCYLFDKGYWAIFLYILFYVPFLLFTFIILIIFICIYISCRGKEKNPLKTIIIERGYIYPLSVLIIVLPSVISTCFEYFYKSSFFNKAGIFTLAVLSCHGILNAITLMLNKSVRKIIFKKPEETIVLKSLEGYSFLNAID</sequence>
<evidence type="ECO:0000256" key="1">
    <source>
        <dbReference type="SAM" id="Phobius"/>
    </source>
</evidence>
<accession>A0A1R2D2L4</accession>
<keyword evidence="3" id="KW-1185">Reference proteome</keyword>
<keyword evidence="1" id="KW-1133">Transmembrane helix</keyword>
<keyword evidence="1" id="KW-0472">Membrane</keyword>
<dbReference type="Pfam" id="PF05462">
    <property type="entry name" value="Dicty_CAR"/>
    <property type="match status" value="1"/>
</dbReference>
<evidence type="ECO:0008006" key="4">
    <source>
        <dbReference type="Google" id="ProtNLM"/>
    </source>
</evidence>
<protein>
    <recommendedName>
        <fullName evidence="4">G-protein coupled receptors family 2 profile 2 domain-containing protein</fullName>
    </recommendedName>
</protein>
<feature type="transmembrane region" description="Helical" evidence="1">
    <location>
        <begin position="116"/>
        <end position="137"/>
    </location>
</feature>
<evidence type="ECO:0000313" key="3">
    <source>
        <dbReference type="Proteomes" id="UP000187209"/>
    </source>
</evidence>
<gene>
    <name evidence="2" type="ORF">SteCoe_1107</name>
</gene>
<dbReference type="Proteomes" id="UP000187209">
    <property type="component" value="Unassembled WGS sequence"/>
</dbReference>
<feature type="transmembrane region" description="Helical" evidence="1">
    <location>
        <begin position="149"/>
        <end position="168"/>
    </location>
</feature>
<dbReference type="Gene3D" id="1.20.1070.10">
    <property type="entry name" value="Rhodopsin 7-helix transmembrane proteins"/>
    <property type="match status" value="1"/>
</dbReference>
<comment type="caution">
    <text evidence="2">The sequence shown here is derived from an EMBL/GenBank/DDBJ whole genome shotgun (WGS) entry which is preliminary data.</text>
</comment>
<feature type="transmembrane region" description="Helical" evidence="1">
    <location>
        <begin position="28"/>
        <end position="48"/>
    </location>
</feature>
<keyword evidence="1" id="KW-0812">Transmembrane</keyword>
<dbReference type="AlphaFoldDB" id="A0A1R2D2L4"/>
<proteinExistence type="predicted"/>